<reference evidence="4" key="2">
    <citation type="submission" date="2018-06" db="EMBL/GenBank/DDBJ databases">
        <title>Leveraging single-cell genomics to expand the Fungal Tree of Life.</title>
        <authorList>
            <consortium name="DOE Joint Genome Institute"/>
            <person name="Ahrendt S.R."/>
            <person name="Quandt C.A."/>
            <person name="Ciobanu D."/>
            <person name="Clum A."/>
            <person name="Salamov A."/>
            <person name="Andreopoulos B."/>
            <person name="Cheng J.-F."/>
            <person name="Woyke T."/>
            <person name="Pelin A."/>
            <person name="Henrissat B."/>
            <person name="Reynolds N."/>
            <person name="Benny G.L."/>
            <person name="Smith M.E."/>
            <person name="James T.Y."/>
            <person name="Grigoriev I.V."/>
        </authorList>
    </citation>
    <scope>NUCLEOTIDE SEQUENCE</scope>
    <source>
        <strain evidence="4">RSA 2659</strain>
    </source>
</reference>
<organism evidence="4 5">
    <name type="scientific">Piptocephalis cylindrospora</name>
    <dbReference type="NCBI Taxonomy" id="1907219"/>
    <lineage>
        <taxon>Eukaryota</taxon>
        <taxon>Fungi</taxon>
        <taxon>Fungi incertae sedis</taxon>
        <taxon>Zoopagomycota</taxon>
        <taxon>Zoopagomycotina</taxon>
        <taxon>Zoopagomycetes</taxon>
        <taxon>Zoopagales</taxon>
        <taxon>Piptocephalidaceae</taxon>
        <taxon>Piptocephalis</taxon>
    </lineage>
</organism>
<feature type="region of interest" description="Disordered" evidence="1">
    <location>
        <begin position="25"/>
        <end position="45"/>
    </location>
</feature>
<dbReference type="Proteomes" id="UP000267251">
    <property type="component" value="Unassembled WGS sequence"/>
</dbReference>
<accession>A0A4P9Y691</accession>
<dbReference type="AlphaFoldDB" id="A0A4P9Y691"/>
<proteinExistence type="predicted"/>
<evidence type="ECO:0000256" key="1">
    <source>
        <dbReference type="SAM" id="MobiDB-lite"/>
    </source>
</evidence>
<feature type="compositionally biased region" description="Basic and acidic residues" evidence="1">
    <location>
        <begin position="25"/>
        <end position="37"/>
    </location>
</feature>
<evidence type="ECO:0000313" key="4">
    <source>
        <dbReference type="EMBL" id="RKP13350.1"/>
    </source>
</evidence>
<keyword evidence="2" id="KW-0732">Signal</keyword>
<dbReference type="EMBL" id="KZ988120">
    <property type="protein sequence ID" value="RKP13059.1"/>
    <property type="molecule type" value="Genomic_DNA"/>
</dbReference>
<evidence type="ECO:0000256" key="2">
    <source>
        <dbReference type="SAM" id="SignalP"/>
    </source>
</evidence>
<sequence>MQVSILYVTLLLALSLPDLAIPYPMEHEGGEGREGSRRRSSTSHEASIPILVPANYKLDKALMDVFITKPGCPKGASIPDMVESYQKLSSNLVKSSPSSKAWNLLTRKQKDWERQTVELSNCLLQKVIGHNPLEIKSSYLHWSKVLEVFWEVYGKSFLEENKSHIYNVLCSKDIFPIQSDHLEIPKRPIFTSGSSKKIYLDAFLFKSFNLFCENAHKGRRGHQG</sequence>
<name>A0A4P9Y691_9FUNG</name>
<reference evidence="5" key="1">
    <citation type="journal article" date="2018" name="Nat. Microbiol.">
        <title>Leveraging single-cell genomics to expand the fungal tree of life.</title>
        <authorList>
            <person name="Ahrendt S.R."/>
            <person name="Quandt C.A."/>
            <person name="Ciobanu D."/>
            <person name="Clum A."/>
            <person name="Salamov A."/>
            <person name="Andreopoulos B."/>
            <person name="Cheng J.F."/>
            <person name="Woyke T."/>
            <person name="Pelin A."/>
            <person name="Henrissat B."/>
            <person name="Reynolds N.K."/>
            <person name="Benny G.L."/>
            <person name="Smith M.E."/>
            <person name="James T.Y."/>
            <person name="Grigoriev I.V."/>
        </authorList>
    </citation>
    <scope>NUCLEOTIDE SEQUENCE [LARGE SCALE GENOMIC DNA]</scope>
</reference>
<feature type="chain" id="PRO_5036118895" evidence="2">
    <location>
        <begin position="21"/>
        <end position="224"/>
    </location>
</feature>
<evidence type="ECO:0000313" key="5">
    <source>
        <dbReference type="Proteomes" id="UP000267251"/>
    </source>
</evidence>
<gene>
    <name evidence="4" type="ORF">BJ684DRAFT_16239</name>
    <name evidence="3" type="ORF">BJ684DRAFT_16500</name>
</gene>
<feature type="signal peptide" evidence="2">
    <location>
        <begin position="1"/>
        <end position="20"/>
    </location>
</feature>
<evidence type="ECO:0000313" key="3">
    <source>
        <dbReference type="EMBL" id="RKP13059.1"/>
    </source>
</evidence>
<protein>
    <submittedName>
        <fullName evidence="4">Uncharacterized protein</fullName>
    </submittedName>
</protein>
<dbReference type="EMBL" id="KZ988043">
    <property type="protein sequence ID" value="RKP13350.1"/>
    <property type="molecule type" value="Genomic_DNA"/>
</dbReference>
<keyword evidence="5" id="KW-1185">Reference proteome</keyword>